<dbReference type="AlphaFoldDB" id="A0A2T7UE04"/>
<keyword evidence="2 6" id="KW-0808">Transferase</keyword>
<evidence type="ECO:0000259" key="7">
    <source>
        <dbReference type="Pfam" id="PF00294"/>
    </source>
</evidence>
<dbReference type="OrthoDB" id="9801219at2"/>
<name>A0A2T7UE04_9BURK</name>
<dbReference type="GO" id="GO:0005829">
    <property type="term" value="C:cytosol"/>
    <property type="evidence" value="ECO:0007669"/>
    <property type="project" value="TreeGrafter"/>
</dbReference>
<keyword evidence="4" id="KW-0418">Kinase</keyword>
<evidence type="ECO:0000256" key="3">
    <source>
        <dbReference type="ARBA" id="ARBA00022741"/>
    </source>
</evidence>
<evidence type="ECO:0000256" key="5">
    <source>
        <dbReference type="ARBA" id="ARBA00022840"/>
    </source>
</evidence>
<evidence type="ECO:0000256" key="2">
    <source>
        <dbReference type="ARBA" id="ARBA00022679"/>
    </source>
</evidence>
<dbReference type="GO" id="GO:0003872">
    <property type="term" value="F:6-phosphofructokinase activity"/>
    <property type="evidence" value="ECO:0007669"/>
    <property type="project" value="TreeGrafter"/>
</dbReference>
<evidence type="ECO:0000256" key="4">
    <source>
        <dbReference type="ARBA" id="ARBA00022777"/>
    </source>
</evidence>
<evidence type="ECO:0000313" key="9">
    <source>
        <dbReference type="Proteomes" id="UP000037507"/>
    </source>
</evidence>
<sequence length="312" mass="32632">MPRFVTVTPNPALDVSTSVDKLVDAHKLRCDAPQVHPGGGGINVARVLHRLGAQVQALYPAGGATGERLQGLLNAEGVPDQCWTIAGETRESWNVHERESGREYRFVLPGPTLSGAEWADGLACLRRLSSSAAWVVASGSLPLGVPADGHAQIARVAKDVGARMVVDSSGAALASALAQGVWLVKPSLRELAQLSHEELTTPDQQRQAARRLIECGQAQIVALSLGSQGAMLVTADQCLHAAALSVPLRSSVGAGDSFLAALVWALDQQGDLRQALATAMAAGAATVMSSGTALCQPHDVARLREQVRIKTC</sequence>
<comment type="similarity">
    <text evidence="1 6">Belongs to the carbohydrate kinase PfkB family.</text>
</comment>
<accession>A0A2T7UE04</accession>
<dbReference type="Proteomes" id="UP000037507">
    <property type="component" value="Unassembled WGS sequence"/>
</dbReference>
<dbReference type="Gene3D" id="3.40.1190.20">
    <property type="match status" value="1"/>
</dbReference>
<reference evidence="8" key="1">
    <citation type="submission" date="2017-04" db="EMBL/GenBank/DDBJ databases">
        <title>Unexpected and diverse lifestyles within the genus Limnohabitans.</title>
        <authorList>
            <person name="Kasalicky V."/>
            <person name="Mehrshad M."/>
            <person name="Andrei S.-A."/>
            <person name="Salcher M."/>
            <person name="Kratochvilova H."/>
            <person name="Simek K."/>
            <person name="Ghai R."/>
        </authorList>
    </citation>
    <scope>NUCLEOTIDE SEQUENCE [LARGE SCALE GENOMIC DNA]</scope>
    <source>
        <strain evidence="8">II-D5</strain>
    </source>
</reference>
<dbReference type="Pfam" id="PF00294">
    <property type="entry name" value="PfkB"/>
    <property type="match status" value="1"/>
</dbReference>
<evidence type="ECO:0000256" key="1">
    <source>
        <dbReference type="ARBA" id="ARBA00010688"/>
    </source>
</evidence>
<keyword evidence="9" id="KW-1185">Reference proteome</keyword>
<organism evidence="8 9">
    <name type="scientific">Limnohabitans planktonicus II-D5</name>
    <dbReference type="NCBI Taxonomy" id="1293045"/>
    <lineage>
        <taxon>Bacteria</taxon>
        <taxon>Pseudomonadati</taxon>
        <taxon>Pseudomonadota</taxon>
        <taxon>Betaproteobacteria</taxon>
        <taxon>Burkholderiales</taxon>
        <taxon>Comamonadaceae</taxon>
        <taxon>Limnohabitans</taxon>
    </lineage>
</organism>
<comment type="caution">
    <text evidence="8">The sequence shown here is derived from an EMBL/GenBank/DDBJ whole genome shotgun (WGS) entry which is preliminary data.</text>
</comment>
<keyword evidence="5" id="KW-0067">ATP-binding</keyword>
<dbReference type="InterPro" id="IPR011611">
    <property type="entry name" value="PfkB_dom"/>
</dbReference>
<dbReference type="PANTHER" id="PTHR46566:SF2">
    <property type="entry name" value="ATP-DEPENDENT 6-PHOSPHOFRUCTOKINASE ISOZYME 2"/>
    <property type="match status" value="1"/>
</dbReference>
<dbReference type="SUPFAM" id="SSF53613">
    <property type="entry name" value="Ribokinase-like"/>
    <property type="match status" value="1"/>
</dbReference>
<feature type="domain" description="Carbohydrate kinase PfkB" evidence="7">
    <location>
        <begin position="20"/>
        <end position="298"/>
    </location>
</feature>
<dbReference type="RefSeq" id="WP_053168970.1">
    <property type="nucleotide sequence ID" value="NZ_LFYT02000009.1"/>
</dbReference>
<dbReference type="InterPro" id="IPR029056">
    <property type="entry name" value="Ribokinase-like"/>
</dbReference>
<keyword evidence="3" id="KW-0547">Nucleotide-binding</keyword>
<evidence type="ECO:0000313" key="8">
    <source>
        <dbReference type="EMBL" id="PVE42940.1"/>
    </source>
</evidence>
<dbReference type="NCBIfam" id="TIGR03168">
    <property type="entry name" value="1-PFK"/>
    <property type="match status" value="1"/>
</dbReference>
<dbReference type="InterPro" id="IPR002173">
    <property type="entry name" value="Carboh/pur_kinase_PfkB_CS"/>
</dbReference>
<evidence type="ECO:0000256" key="6">
    <source>
        <dbReference type="PIRNR" id="PIRNR000535"/>
    </source>
</evidence>
<dbReference type="InterPro" id="IPR017583">
    <property type="entry name" value="Tagatose/fructose_Pkinase"/>
</dbReference>
<protein>
    <recommendedName>
        <fullName evidence="6">Phosphofructokinase</fullName>
    </recommendedName>
</protein>
<dbReference type="PROSITE" id="PS00584">
    <property type="entry name" value="PFKB_KINASES_2"/>
    <property type="match status" value="1"/>
</dbReference>
<dbReference type="FunFam" id="3.40.1190.20:FF:000001">
    <property type="entry name" value="Phosphofructokinase"/>
    <property type="match status" value="1"/>
</dbReference>
<gene>
    <name evidence="8" type="ORF">H663_009325</name>
</gene>
<proteinExistence type="inferred from homology"/>
<dbReference type="GO" id="GO:0005524">
    <property type="term" value="F:ATP binding"/>
    <property type="evidence" value="ECO:0007669"/>
    <property type="project" value="UniProtKB-KW"/>
</dbReference>
<dbReference type="EMBL" id="LFYT02000009">
    <property type="protein sequence ID" value="PVE42940.1"/>
    <property type="molecule type" value="Genomic_DNA"/>
</dbReference>
<dbReference type="CDD" id="cd01164">
    <property type="entry name" value="FruK_PfkB_like"/>
    <property type="match status" value="1"/>
</dbReference>
<dbReference type="PANTHER" id="PTHR46566">
    <property type="entry name" value="1-PHOSPHOFRUCTOKINASE-RELATED"/>
    <property type="match status" value="1"/>
</dbReference>
<dbReference type="STRING" id="1293045.H663_01140"/>
<dbReference type="PROSITE" id="PS00583">
    <property type="entry name" value="PFKB_KINASES_1"/>
    <property type="match status" value="1"/>
</dbReference>
<dbReference type="PIRSF" id="PIRSF000535">
    <property type="entry name" value="1PFK/6PFK/LacC"/>
    <property type="match status" value="1"/>
</dbReference>